<accession>A0A3D8J4W3</accession>
<dbReference type="OrthoDB" id="5373249at2"/>
<dbReference type="InterPro" id="IPR052037">
    <property type="entry name" value="LPS_export_LptA"/>
</dbReference>
<sequence length="159" mass="17819">MVRKLALICCLITSFWAKDLLEVSAEKIHSNQEKGLTTISGNVVIKKGLDILKAQKVVIKTDSKRNPTFYDASGNVNFRVTLEDKRVMNGEAQKVTYDALKNEYRLKGKAWIKEEGKKNTIRGEEIVFNPVNGYASVVGDKKKPAKITFTLEEKGKNGK</sequence>
<evidence type="ECO:0000256" key="3">
    <source>
        <dbReference type="ARBA" id="ARBA00022764"/>
    </source>
</evidence>
<evidence type="ECO:0000259" key="4">
    <source>
        <dbReference type="Pfam" id="PF03968"/>
    </source>
</evidence>
<dbReference type="Gene3D" id="2.60.450.10">
    <property type="entry name" value="Lipopolysaccharide (LPS) transport protein A like domain"/>
    <property type="match status" value="1"/>
</dbReference>
<feature type="domain" description="Organic solvent tolerance-like N-terminal" evidence="4">
    <location>
        <begin position="22"/>
        <end position="131"/>
    </location>
</feature>
<dbReference type="EMBL" id="NXLV01000001">
    <property type="protein sequence ID" value="RDU72185.1"/>
    <property type="molecule type" value="Genomic_DNA"/>
</dbReference>
<dbReference type="Proteomes" id="UP000257045">
    <property type="component" value="Unassembled WGS sequence"/>
</dbReference>
<keyword evidence="1" id="KW-0813">Transport</keyword>
<gene>
    <name evidence="5" type="primary">lptA</name>
    <name evidence="5" type="ORF">CQA58_00860</name>
</gene>
<name>A0A3D8J4W3_9HELI</name>
<dbReference type="PANTHER" id="PTHR36504:SF1">
    <property type="entry name" value="LIPOPOLYSACCHARIDE EXPORT SYSTEM PROTEIN LPTA"/>
    <property type="match status" value="1"/>
</dbReference>
<protein>
    <submittedName>
        <fullName evidence="5">Lipopolysaccharide transport periplasmic protein LptA</fullName>
    </submittedName>
</protein>
<dbReference type="GO" id="GO:0009279">
    <property type="term" value="C:cell outer membrane"/>
    <property type="evidence" value="ECO:0007669"/>
    <property type="project" value="TreeGrafter"/>
</dbReference>
<dbReference type="GO" id="GO:0030288">
    <property type="term" value="C:outer membrane-bounded periplasmic space"/>
    <property type="evidence" value="ECO:0007669"/>
    <property type="project" value="TreeGrafter"/>
</dbReference>
<keyword evidence="3" id="KW-0574">Periplasm</keyword>
<dbReference type="GO" id="GO:0017089">
    <property type="term" value="F:glycolipid transfer activity"/>
    <property type="evidence" value="ECO:0007669"/>
    <property type="project" value="TreeGrafter"/>
</dbReference>
<dbReference type="GO" id="GO:0015920">
    <property type="term" value="P:lipopolysaccharide transport"/>
    <property type="evidence" value="ECO:0007669"/>
    <property type="project" value="InterPro"/>
</dbReference>
<evidence type="ECO:0000256" key="1">
    <source>
        <dbReference type="ARBA" id="ARBA00022448"/>
    </source>
</evidence>
<comment type="caution">
    <text evidence="5">The sequence shown here is derived from an EMBL/GenBank/DDBJ whole genome shotgun (WGS) entry which is preliminary data.</text>
</comment>
<dbReference type="RefSeq" id="WP_115568815.1">
    <property type="nucleotide sequence ID" value="NZ_NXLV01000001.1"/>
</dbReference>
<dbReference type="InterPro" id="IPR005653">
    <property type="entry name" value="OstA-like_N"/>
</dbReference>
<evidence type="ECO:0000313" key="5">
    <source>
        <dbReference type="EMBL" id="RDU72185.1"/>
    </source>
</evidence>
<proteinExistence type="predicted"/>
<evidence type="ECO:0000256" key="2">
    <source>
        <dbReference type="ARBA" id="ARBA00022729"/>
    </source>
</evidence>
<dbReference type="GO" id="GO:0001530">
    <property type="term" value="F:lipopolysaccharide binding"/>
    <property type="evidence" value="ECO:0007669"/>
    <property type="project" value="InterPro"/>
</dbReference>
<keyword evidence="2" id="KW-0732">Signal</keyword>
<reference evidence="5 6" key="1">
    <citation type="submission" date="2018-04" db="EMBL/GenBank/DDBJ databases">
        <title>Novel Campyloabacter and Helicobacter Species and Strains.</title>
        <authorList>
            <person name="Mannion A.J."/>
            <person name="Shen Z."/>
            <person name="Fox J.G."/>
        </authorList>
    </citation>
    <scope>NUCLEOTIDE SEQUENCE [LARGE SCALE GENOMIC DNA]</scope>
    <source>
        <strain evidence="5 6">MIT 04-9366</strain>
    </source>
</reference>
<dbReference type="AlphaFoldDB" id="A0A3D8J4W3"/>
<evidence type="ECO:0000313" key="6">
    <source>
        <dbReference type="Proteomes" id="UP000257045"/>
    </source>
</evidence>
<dbReference type="NCBIfam" id="TIGR03002">
    <property type="entry name" value="outer_YhbN_LptA"/>
    <property type="match status" value="1"/>
</dbReference>
<dbReference type="Pfam" id="PF03968">
    <property type="entry name" value="LptD_N"/>
    <property type="match status" value="1"/>
</dbReference>
<keyword evidence="6" id="KW-1185">Reference proteome</keyword>
<dbReference type="PANTHER" id="PTHR36504">
    <property type="entry name" value="LIPOPOLYSACCHARIDE EXPORT SYSTEM PROTEIN LPTA"/>
    <property type="match status" value="1"/>
</dbReference>
<organism evidence="5 6">
    <name type="scientific">Helicobacter brantae</name>
    <dbReference type="NCBI Taxonomy" id="375927"/>
    <lineage>
        <taxon>Bacteria</taxon>
        <taxon>Pseudomonadati</taxon>
        <taxon>Campylobacterota</taxon>
        <taxon>Epsilonproteobacteria</taxon>
        <taxon>Campylobacterales</taxon>
        <taxon>Helicobacteraceae</taxon>
        <taxon>Helicobacter</taxon>
    </lineage>
</organism>
<dbReference type="InterPro" id="IPR014340">
    <property type="entry name" value="LptA"/>
</dbReference>